<keyword evidence="6" id="KW-0808">Transferase</keyword>
<evidence type="ECO:0000256" key="2">
    <source>
        <dbReference type="ARBA" id="ARBA00004651"/>
    </source>
</evidence>
<dbReference type="CDD" id="cd00075">
    <property type="entry name" value="HATPase"/>
    <property type="match status" value="1"/>
</dbReference>
<proteinExistence type="predicted"/>
<evidence type="ECO:0000256" key="12">
    <source>
        <dbReference type="ARBA" id="ARBA00023012"/>
    </source>
</evidence>
<dbReference type="GO" id="GO:0000155">
    <property type="term" value="F:phosphorelay sensor kinase activity"/>
    <property type="evidence" value="ECO:0007669"/>
    <property type="project" value="InterPro"/>
</dbReference>
<evidence type="ECO:0000259" key="15">
    <source>
        <dbReference type="PROSITE" id="PS50109"/>
    </source>
</evidence>
<dbReference type="InterPro" id="IPR050398">
    <property type="entry name" value="HssS/ArlS-like"/>
</dbReference>
<evidence type="ECO:0000313" key="18">
    <source>
        <dbReference type="Proteomes" id="UP000325295"/>
    </source>
</evidence>
<keyword evidence="5" id="KW-0597">Phosphoprotein</keyword>
<evidence type="ECO:0000256" key="11">
    <source>
        <dbReference type="ARBA" id="ARBA00022989"/>
    </source>
</evidence>
<evidence type="ECO:0000256" key="7">
    <source>
        <dbReference type="ARBA" id="ARBA00022692"/>
    </source>
</evidence>
<organism evidence="17 18">
    <name type="scientific">Paucilactobacillus nenjiangensis</name>
    <dbReference type="NCBI Taxonomy" id="1296540"/>
    <lineage>
        <taxon>Bacteria</taxon>
        <taxon>Bacillati</taxon>
        <taxon>Bacillota</taxon>
        <taxon>Bacilli</taxon>
        <taxon>Lactobacillales</taxon>
        <taxon>Lactobacillaceae</taxon>
        <taxon>Paucilactobacillus</taxon>
    </lineage>
</organism>
<dbReference type="InterPro" id="IPR036890">
    <property type="entry name" value="HATPase_C_sf"/>
</dbReference>
<keyword evidence="4" id="KW-1003">Cell membrane</keyword>
<dbReference type="GO" id="GO:0005524">
    <property type="term" value="F:ATP binding"/>
    <property type="evidence" value="ECO:0007669"/>
    <property type="project" value="UniProtKB-KW"/>
</dbReference>
<dbReference type="Pfam" id="PF00672">
    <property type="entry name" value="HAMP"/>
    <property type="match status" value="1"/>
</dbReference>
<dbReference type="EMBL" id="CP043939">
    <property type="protein sequence ID" value="QER67919.1"/>
    <property type="molecule type" value="Genomic_DNA"/>
</dbReference>
<evidence type="ECO:0000256" key="6">
    <source>
        <dbReference type="ARBA" id="ARBA00022679"/>
    </source>
</evidence>
<dbReference type="InterPro" id="IPR036097">
    <property type="entry name" value="HisK_dim/P_sf"/>
</dbReference>
<evidence type="ECO:0000256" key="4">
    <source>
        <dbReference type="ARBA" id="ARBA00022475"/>
    </source>
</evidence>
<keyword evidence="18" id="KW-1185">Reference proteome</keyword>
<feature type="domain" description="Histidine kinase" evidence="15">
    <location>
        <begin position="271"/>
        <end position="487"/>
    </location>
</feature>
<comment type="catalytic activity">
    <reaction evidence="1">
        <text>ATP + protein L-histidine = ADP + protein N-phospho-L-histidine.</text>
        <dbReference type="EC" id="2.7.13.3"/>
    </reaction>
</comment>
<keyword evidence="10" id="KW-0067">ATP-binding</keyword>
<gene>
    <name evidence="17" type="ORF">F0161_08705</name>
</gene>
<name>A0A5P1X5G2_9LACO</name>
<evidence type="ECO:0000313" key="17">
    <source>
        <dbReference type="EMBL" id="QER67919.1"/>
    </source>
</evidence>
<dbReference type="SMART" id="SM00304">
    <property type="entry name" value="HAMP"/>
    <property type="match status" value="1"/>
</dbReference>
<dbReference type="PROSITE" id="PS50109">
    <property type="entry name" value="HIS_KIN"/>
    <property type="match status" value="1"/>
</dbReference>
<dbReference type="InterPro" id="IPR003594">
    <property type="entry name" value="HATPase_dom"/>
</dbReference>
<dbReference type="SMART" id="SM00388">
    <property type="entry name" value="HisKA"/>
    <property type="match status" value="1"/>
</dbReference>
<keyword evidence="12" id="KW-0902">Two-component regulatory system</keyword>
<dbReference type="Gene3D" id="3.30.565.10">
    <property type="entry name" value="Histidine kinase-like ATPase, C-terminal domain"/>
    <property type="match status" value="1"/>
</dbReference>
<dbReference type="Proteomes" id="UP000325295">
    <property type="component" value="Chromosome"/>
</dbReference>
<dbReference type="PROSITE" id="PS50885">
    <property type="entry name" value="HAMP"/>
    <property type="match status" value="1"/>
</dbReference>
<keyword evidence="9 17" id="KW-0418">Kinase</keyword>
<dbReference type="InterPro" id="IPR004358">
    <property type="entry name" value="Sig_transdc_His_kin-like_C"/>
</dbReference>
<dbReference type="FunFam" id="1.10.287.130:FF:000001">
    <property type="entry name" value="Two-component sensor histidine kinase"/>
    <property type="match status" value="1"/>
</dbReference>
<reference evidence="17 18" key="1">
    <citation type="submission" date="2019-09" db="EMBL/GenBank/DDBJ databases">
        <title>Complete Genome Sequence of Lactobacillus nenjiangensis SH-Y15, isolated from sauerkraut.</title>
        <authorList>
            <person name="Yang H."/>
        </authorList>
    </citation>
    <scope>NUCLEOTIDE SEQUENCE [LARGE SCALE GENOMIC DNA]</scope>
    <source>
        <strain evidence="17 18">SH-Y15</strain>
    </source>
</reference>
<dbReference type="EC" id="2.7.13.3" evidence="3"/>
<dbReference type="CDD" id="cd00082">
    <property type="entry name" value="HisKA"/>
    <property type="match status" value="1"/>
</dbReference>
<dbReference type="CDD" id="cd06225">
    <property type="entry name" value="HAMP"/>
    <property type="match status" value="1"/>
</dbReference>
<dbReference type="Pfam" id="PF00512">
    <property type="entry name" value="HisKA"/>
    <property type="match status" value="1"/>
</dbReference>
<feature type="transmembrane region" description="Helical" evidence="14">
    <location>
        <begin position="184"/>
        <end position="203"/>
    </location>
</feature>
<evidence type="ECO:0000256" key="3">
    <source>
        <dbReference type="ARBA" id="ARBA00012438"/>
    </source>
</evidence>
<accession>A0A5P1X5G2</accession>
<evidence type="ECO:0000256" key="14">
    <source>
        <dbReference type="SAM" id="Phobius"/>
    </source>
</evidence>
<dbReference type="Gene3D" id="1.10.287.130">
    <property type="match status" value="1"/>
</dbReference>
<dbReference type="FunFam" id="3.30.565.10:FF:000006">
    <property type="entry name" value="Sensor histidine kinase WalK"/>
    <property type="match status" value="1"/>
</dbReference>
<dbReference type="Gene3D" id="6.10.340.10">
    <property type="match status" value="1"/>
</dbReference>
<dbReference type="SUPFAM" id="SSF158472">
    <property type="entry name" value="HAMP domain-like"/>
    <property type="match status" value="1"/>
</dbReference>
<sequence length="492" mass="56196">MKLIYKQMLGFFAVILTCIVIVGLLFINVTTRMLYTNTWTQLQNYSDSLIEDSMRYDENTKQFEGLTTIPLQNNARLLARQNVHFTIYSKENKISYSSSEFATQVSKADWKKLKQGKTVHKMMATAVKTDTSSKSSSKKAGVNRPQMTEVVRPYFYKGKLVAVVSIGAYVSDIQGNVKQIQNNLWIAFVVSTLISLILSYFLARSTTKRIDKMRIATHQITHGNYDVKLDLRGRDEISELSNDFGKMAGSLQESQEEIKRQEERRRKFMADAAHEMRTPLTTINGLLEGLEYDAIPEEDKAQSIKLMQNDTKRLIRLVNDNLDYEKIRTNQFTMERKVFNAAEVLANLSEQLNKKADNQGDKIIVDAPDSLMTYADYDRFVQVIFNIVQNAIQFTKDGTITLKAEKVETGSQFEISDTGIGMTDEQVKNIWERFYKADRSRMNTEYGESGLGLAIVHQLVDLHGGKIDVTSEYGKGTKFTIYFPDREHAKHS</sequence>
<dbReference type="PANTHER" id="PTHR45528">
    <property type="entry name" value="SENSOR HISTIDINE KINASE CPXA"/>
    <property type="match status" value="1"/>
</dbReference>
<evidence type="ECO:0000259" key="16">
    <source>
        <dbReference type="PROSITE" id="PS50885"/>
    </source>
</evidence>
<dbReference type="RefSeq" id="WP_137601200.1">
    <property type="nucleotide sequence ID" value="NZ_BJEB01000003.1"/>
</dbReference>
<evidence type="ECO:0000256" key="5">
    <source>
        <dbReference type="ARBA" id="ARBA00022553"/>
    </source>
</evidence>
<dbReference type="SUPFAM" id="SSF55874">
    <property type="entry name" value="ATPase domain of HSP90 chaperone/DNA topoisomerase II/histidine kinase"/>
    <property type="match status" value="1"/>
</dbReference>
<dbReference type="Pfam" id="PF02518">
    <property type="entry name" value="HATPase_c"/>
    <property type="match status" value="1"/>
</dbReference>
<evidence type="ECO:0000256" key="8">
    <source>
        <dbReference type="ARBA" id="ARBA00022741"/>
    </source>
</evidence>
<dbReference type="PANTHER" id="PTHR45528:SF1">
    <property type="entry name" value="SENSOR HISTIDINE KINASE CPXA"/>
    <property type="match status" value="1"/>
</dbReference>
<keyword evidence="11 14" id="KW-1133">Transmembrane helix</keyword>
<feature type="transmembrane region" description="Helical" evidence="14">
    <location>
        <begin position="9"/>
        <end position="27"/>
    </location>
</feature>
<protein>
    <recommendedName>
        <fullName evidence="3">histidine kinase</fullName>
        <ecNumber evidence="3">2.7.13.3</ecNumber>
    </recommendedName>
</protein>
<dbReference type="SMART" id="SM00387">
    <property type="entry name" value="HATPase_c"/>
    <property type="match status" value="1"/>
</dbReference>
<feature type="domain" description="HAMP" evidence="16">
    <location>
        <begin position="204"/>
        <end position="256"/>
    </location>
</feature>
<keyword evidence="8" id="KW-0547">Nucleotide-binding</keyword>
<dbReference type="SUPFAM" id="SSF47384">
    <property type="entry name" value="Homodimeric domain of signal transducing histidine kinase"/>
    <property type="match status" value="1"/>
</dbReference>
<dbReference type="InterPro" id="IPR003660">
    <property type="entry name" value="HAMP_dom"/>
</dbReference>
<keyword evidence="7 14" id="KW-0812">Transmembrane</keyword>
<dbReference type="InterPro" id="IPR005467">
    <property type="entry name" value="His_kinase_dom"/>
</dbReference>
<evidence type="ECO:0000256" key="1">
    <source>
        <dbReference type="ARBA" id="ARBA00000085"/>
    </source>
</evidence>
<dbReference type="PRINTS" id="PR00344">
    <property type="entry name" value="BCTRLSENSOR"/>
</dbReference>
<dbReference type="OrthoDB" id="3436at2"/>
<dbReference type="GO" id="GO:0005886">
    <property type="term" value="C:plasma membrane"/>
    <property type="evidence" value="ECO:0007669"/>
    <property type="project" value="UniProtKB-SubCell"/>
</dbReference>
<comment type="subcellular location">
    <subcellularLocation>
        <location evidence="2">Cell membrane</location>
        <topology evidence="2">Multi-pass membrane protein</topology>
    </subcellularLocation>
</comment>
<dbReference type="AlphaFoldDB" id="A0A5P1X5G2"/>
<evidence type="ECO:0000256" key="13">
    <source>
        <dbReference type="ARBA" id="ARBA00023136"/>
    </source>
</evidence>
<evidence type="ECO:0000256" key="9">
    <source>
        <dbReference type="ARBA" id="ARBA00022777"/>
    </source>
</evidence>
<keyword evidence="13 14" id="KW-0472">Membrane</keyword>
<dbReference type="KEGG" id="lnn:F0161_08705"/>
<evidence type="ECO:0000256" key="10">
    <source>
        <dbReference type="ARBA" id="ARBA00022840"/>
    </source>
</evidence>
<dbReference type="InterPro" id="IPR003661">
    <property type="entry name" value="HisK_dim/P_dom"/>
</dbReference>